<keyword evidence="2" id="KW-1185">Reference proteome</keyword>
<organism evidence="1 2">
    <name type="scientific">Dendrolimus kikuchii</name>
    <dbReference type="NCBI Taxonomy" id="765133"/>
    <lineage>
        <taxon>Eukaryota</taxon>
        <taxon>Metazoa</taxon>
        <taxon>Ecdysozoa</taxon>
        <taxon>Arthropoda</taxon>
        <taxon>Hexapoda</taxon>
        <taxon>Insecta</taxon>
        <taxon>Pterygota</taxon>
        <taxon>Neoptera</taxon>
        <taxon>Endopterygota</taxon>
        <taxon>Lepidoptera</taxon>
        <taxon>Glossata</taxon>
        <taxon>Ditrysia</taxon>
        <taxon>Bombycoidea</taxon>
        <taxon>Lasiocampidae</taxon>
        <taxon>Dendrolimus</taxon>
    </lineage>
</organism>
<reference evidence="1 2" key="1">
    <citation type="journal article" date="2021" name="Front. Genet.">
        <title>Chromosome-Level Genome Assembly Reveals Significant Gene Expansion in the Toll and IMD Signaling Pathways of Dendrolimus kikuchii.</title>
        <authorList>
            <person name="Zhou J."/>
            <person name="Wu P."/>
            <person name="Xiong Z."/>
            <person name="Liu N."/>
            <person name="Zhao N."/>
            <person name="Ji M."/>
            <person name="Qiu Y."/>
            <person name="Yang B."/>
        </authorList>
    </citation>
    <scope>NUCLEOTIDE SEQUENCE [LARGE SCALE GENOMIC DNA]</scope>
    <source>
        <strain evidence="1">Ann1</strain>
    </source>
</reference>
<dbReference type="Proteomes" id="UP000824533">
    <property type="component" value="Linkage Group LG03"/>
</dbReference>
<evidence type="ECO:0000313" key="1">
    <source>
        <dbReference type="EMBL" id="KAJ0182536.1"/>
    </source>
</evidence>
<comment type="caution">
    <text evidence="1">The sequence shown here is derived from an EMBL/GenBank/DDBJ whole genome shotgun (WGS) entry which is preliminary data.</text>
</comment>
<gene>
    <name evidence="1" type="ORF">K1T71_001905</name>
</gene>
<accession>A0ACC1DGP6</accession>
<protein>
    <submittedName>
        <fullName evidence="1">Uncharacterized protein</fullName>
    </submittedName>
</protein>
<dbReference type="EMBL" id="CM034389">
    <property type="protein sequence ID" value="KAJ0182536.1"/>
    <property type="molecule type" value="Genomic_DNA"/>
</dbReference>
<proteinExistence type="predicted"/>
<name>A0ACC1DGP6_9NEOP</name>
<evidence type="ECO:0000313" key="2">
    <source>
        <dbReference type="Proteomes" id="UP000824533"/>
    </source>
</evidence>
<sequence>MVMQEGQQCTEDKFVVLVRAREGAGGARGGEEGGGAGVRRLLRSEHLRPRSVAPFAACSCTRARAPARAVLSAETPPTVCETPVARRGRPRARPPLRRCGAARAPPPLLAAVGCALRRPAGFLVSPGGL</sequence>